<keyword evidence="1" id="KW-0812">Transmembrane</keyword>
<evidence type="ECO:0000313" key="3">
    <source>
        <dbReference type="Proteomes" id="UP000800036"/>
    </source>
</evidence>
<sequence>MLIGWRERSDMRLVERSGASGLKICVGIWVLLLFSFCLFVCSVRVHVGSLGHRVYRMDGDSFRSFDFCGCTTAWGNDPTLPVCHESQRVAQQNMYDTKTMCTTWIDKVNRYLAWSNSFLILVSYAQRHSCSEPLLFIYYAS</sequence>
<dbReference type="EMBL" id="ML976676">
    <property type="protein sequence ID" value="KAF1974143.1"/>
    <property type="molecule type" value="Genomic_DNA"/>
</dbReference>
<evidence type="ECO:0000313" key="2">
    <source>
        <dbReference type="EMBL" id="KAF1974143.1"/>
    </source>
</evidence>
<accession>A0A6A5V9R1</accession>
<keyword evidence="1" id="KW-1133">Transmembrane helix</keyword>
<feature type="transmembrane region" description="Helical" evidence="1">
    <location>
        <begin position="20"/>
        <end position="47"/>
    </location>
</feature>
<protein>
    <submittedName>
        <fullName evidence="2">Uncharacterized protein</fullName>
    </submittedName>
</protein>
<evidence type="ECO:0000256" key="1">
    <source>
        <dbReference type="SAM" id="Phobius"/>
    </source>
</evidence>
<keyword evidence="3" id="KW-1185">Reference proteome</keyword>
<dbReference type="AlphaFoldDB" id="A0A6A5V9R1"/>
<proteinExistence type="predicted"/>
<name>A0A6A5V9R1_9PLEO</name>
<dbReference type="Proteomes" id="UP000800036">
    <property type="component" value="Unassembled WGS sequence"/>
</dbReference>
<keyword evidence="1" id="KW-0472">Membrane</keyword>
<organism evidence="2 3">
    <name type="scientific">Bimuria novae-zelandiae CBS 107.79</name>
    <dbReference type="NCBI Taxonomy" id="1447943"/>
    <lineage>
        <taxon>Eukaryota</taxon>
        <taxon>Fungi</taxon>
        <taxon>Dikarya</taxon>
        <taxon>Ascomycota</taxon>
        <taxon>Pezizomycotina</taxon>
        <taxon>Dothideomycetes</taxon>
        <taxon>Pleosporomycetidae</taxon>
        <taxon>Pleosporales</taxon>
        <taxon>Massarineae</taxon>
        <taxon>Didymosphaeriaceae</taxon>
        <taxon>Bimuria</taxon>
    </lineage>
</organism>
<reference evidence="2" key="1">
    <citation type="journal article" date="2020" name="Stud. Mycol.">
        <title>101 Dothideomycetes genomes: a test case for predicting lifestyles and emergence of pathogens.</title>
        <authorList>
            <person name="Haridas S."/>
            <person name="Albert R."/>
            <person name="Binder M."/>
            <person name="Bloem J."/>
            <person name="Labutti K."/>
            <person name="Salamov A."/>
            <person name="Andreopoulos B."/>
            <person name="Baker S."/>
            <person name="Barry K."/>
            <person name="Bills G."/>
            <person name="Bluhm B."/>
            <person name="Cannon C."/>
            <person name="Castanera R."/>
            <person name="Culley D."/>
            <person name="Daum C."/>
            <person name="Ezra D."/>
            <person name="Gonzalez J."/>
            <person name="Henrissat B."/>
            <person name="Kuo A."/>
            <person name="Liang C."/>
            <person name="Lipzen A."/>
            <person name="Lutzoni F."/>
            <person name="Magnuson J."/>
            <person name="Mondo S."/>
            <person name="Nolan M."/>
            <person name="Ohm R."/>
            <person name="Pangilinan J."/>
            <person name="Park H.-J."/>
            <person name="Ramirez L."/>
            <person name="Alfaro M."/>
            <person name="Sun H."/>
            <person name="Tritt A."/>
            <person name="Yoshinaga Y."/>
            <person name="Zwiers L.-H."/>
            <person name="Turgeon B."/>
            <person name="Goodwin S."/>
            <person name="Spatafora J."/>
            <person name="Crous P."/>
            <person name="Grigoriev I."/>
        </authorList>
    </citation>
    <scope>NUCLEOTIDE SEQUENCE</scope>
    <source>
        <strain evidence="2">CBS 107.79</strain>
    </source>
</reference>
<gene>
    <name evidence="2" type="ORF">BU23DRAFT_118302</name>
</gene>